<evidence type="ECO:0000313" key="4">
    <source>
        <dbReference type="EMBL" id="WLS80387.1"/>
    </source>
</evidence>
<dbReference type="Gene3D" id="3.90.180.10">
    <property type="entry name" value="Medium-chain alcohol dehydrogenases, catalytic domain"/>
    <property type="match status" value="1"/>
</dbReference>
<dbReference type="AlphaFoldDB" id="A0AA50DNI5"/>
<dbReference type="InterPro" id="IPR013154">
    <property type="entry name" value="ADH-like_N"/>
</dbReference>
<dbReference type="SUPFAM" id="SSF50129">
    <property type="entry name" value="GroES-like"/>
    <property type="match status" value="1"/>
</dbReference>
<dbReference type="GO" id="GO:0070402">
    <property type="term" value="F:NADPH binding"/>
    <property type="evidence" value="ECO:0007669"/>
    <property type="project" value="TreeGrafter"/>
</dbReference>
<dbReference type="Gene3D" id="3.40.50.720">
    <property type="entry name" value="NAD(P)-binding Rossmann-like Domain"/>
    <property type="match status" value="1"/>
</dbReference>
<keyword evidence="5" id="KW-1185">Reference proteome</keyword>
<evidence type="ECO:0000313" key="5">
    <source>
        <dbReference type="Proteomes" id="UP001228139"/>
    </source>
</evidence>
<organism evidence="4 5">
    <name type="scientific">Erwinia pyri</name>
    <dbReference type="NCBI Taxonomy" id="3062598"/>
    <lineage>
        <taxon>Bacteria</taxon>
        <taxon>Pseudomonadati</taxon>
        <taxon>Pseudomonadota</taxon>
        <taxon>Gammaproteobacteria</taxon>
        <taxon>Enterobacterales</taxon>
        <taxon>Erwiniaceae</taxon>
        <taxon>Erwinia</taxon>
    </lineage>
</organism>
<keyword evidence="1" id="KW-0521">NADP</keyword>
<protein>
    <submittedName>
        <fullName evidence="4">Zinc-binding alcohol dehydrogenase family protein</fullName>
    </submittedName>
</protein>
<dbReference type="GO" id="GO:0016651">
    <property type="term" value="F:oxidoreductase activity, acting on NAD(P)H"/>
    <property type="evidence" value="ECO:0007669"/>
    <property type="project" value="TreeGrafter"/>
</dbReference>
<dbReference type="InterPro" id="IPR013149">
    <property type="entry name" value="ADH-like_C"/>
</dbReference>
<evidence type="ECO:0000256" key="2">
    <source>
        <dbReference type="ARBA" id="ARBA00023002"/>
    </source>
</evidence>
<dbReference type="PANTHER" id="PTHR48106">
    <property type="entry name" value="QUINONE OXIDOREDUCTASE PIG3-RELATED"/>
    <property type="match status" value="1"/>
</dbReference>
<dbReference type="Pfam" id="PF08240">
    <property type="entry name" value="ADH_N"/>
    <property type="match status" value="1"/>
</dbReference>
<dbReference type="Proteomes" id="UP001228139">
    <property type="component" value="Chromosome"/>
</dbReference>
<dbReference type="SMART" id="SM00829">
    <property type="entry name" value="PKS_ER"/>
    <property type="match status" value="1"/>
</dbReference>
<dbReference type="InterPro" id="IPR002364">
    <property type="entry name" value="Quin_OxRdtase/zeta-crystal_CS"/>
</dbReference>
<dbReference type="InterPro" id="IPR036291">
    <property type="entry name" value="NAD(P)-bd_dom_sf"/>
</dbReference>
<sequence>MSDIMMGLCLIHVKAAYQHITRLITILPVGVINPRKWRDEMKAVSYPQPGGPEVLQLVDIAEPEIKPNELLVAVEAISIEGGDIISRNSQRLQAGETLGYAAAGTILEVGAEVNEFVVGQKVATFNWRGAYAERRAVAAYNCFPIPEGLDPRIAAAIPVGPGTAAWAIHLGKLQPGQTVLILGAAGGVGMAAVQLASRLGARVIGTGTRPESLEKLRGFGLNDAIVVGEKQAGEQVRELLGGNKVDLLIDTIGGDALPDGIEVLKDGGTAILIGILAGRNQMIDAEYLLLHRITLIGCLLGPEWGEKAIARELVNELMVMAAKRELIVPVDSTFPLEQVVEAHRRAETRGRLGRVFITVE</sequence>
<dbReference type="PROSITE" id="PS01162">
    <property type="entry name" value="QOR_ZETA_CRYSTAL"/>
    <property type="match status" value="1"/>
</dbReference>
<evidence type="ECO:0000259" key="3">
    <source>
        <dbReference type="SMART" id="SM00829"/>
    </source>
</evidence>
<proteinExistence type="predicted"/>
<evidence type="ECO:0000256" key="1">
    <source>
        <dbReference type="ARBA" id="ARBA00022857"/>
    </source>
</evidence>
<keyword evidence="2" id="KW-0560">Oxidoreductase</keyword>
<feature type="domain" description="Enoyl reductase (ER)" evidence="3">
    <location>
        <begin position="50"/>
        <end position="357"/>
    </location>
</feature>
<dbReference type="SUPFAM" id="SSF51735">
    <property type="entry name" value="NAD(P)-binding Rossmann-fold domains"/>
    <property type="match status" value="1"/>
</dbReference>
<dbReference type="RefSeq" id="WP_306212029.1">
    <property type="nucleotide sequence ID" value="NZ_CP132353.1"/>
</dbReference>
<dbReference type="InterPro" id="IPR020843">
    <property type="entry name" value="ER"/>
</dbReference>
<dbReference type="EMBL" id="CP132353">
    <property type="protein sequence ID" value="WLS80387.1"/>
    <property type="molecule type" value="Genomic_DNA"/>
</dbReference>
<reference evidence="4 5" key="1">
    <citation type="submission" date="2023-07" db="EMBL/GenBank/DDBJ databases">
        <title>Pathogenic bacteria of pear tree diseases.</title>
        <authorList>
            <person name="Zhang Z."/>
            <person name="He L."/>
            <person name="Huang R."/>
        </authorList>
    </citation>
    <scope>NUCLEOTIDE SEQUENCE [LARGE SCALE GENOMIC DNA]</scope>
    <source>
        <strain evidence="4 5">DE2</strain>
    </source>
</reference>
<dbReference type="PANTHER" id="PTHR48106:SF18">
    <property type="entry name" value="QUINONE OXIDOREDUCTASE PIG3"/>
    <property type="match status" value="1"/>
</dbReference>
<dbReference type="Pfam" id="PF00107">
    <property type="entry name" value="ADH_zinc_N"/>
    <property type="match status" value="1"/>
</dbReference>
<accession>A0AA50DNI5</accession>
<gene>
    <name evidence="4" type="ORF">Q3V30_07880</name>
</gene>
<name>A0AA50DNI5_9GAMM</name>
<dbReference type="GO" id="GO:0008270">
    <property type="term" value="F:zinc ion binding"/>
    <property type="evidence" value="ECO:0007669"/>
    <property type="project" value="InterPro"/>
</dbReference>
<dbReference type="KEGG" id="epi:Q3V30_07880"/>
<dbReference type="InterPro" id="IPR011032">
    <property type="entry name" value="GroES-like_sf"/>
</dbReference>